<organism evidence="1 2">
    <name type="scientific">Pleurodeles waltl</name>
    <name type="common">Iberian ribbed newt</name>
    <dbReference type="NCBI Taxonomy" id="8319"/>
    <lineage>
        <taxon>Eukaryota</taxon>
        <taxon>Metazoa</taxon>
        <taxon>Chordata</taxon>
        <taxon>Craniata</taxon>
        <taxon>Vertebrata</taxon>
        <taxon>Euteleostomi</taxon>
        <taxon>Amphibia</taxon>
        <taxon>Batrachia</taxon>
        <taxon>Caudata</taxon>
        <taxon>Salamandroidea</taxon>
        <taxon>Salamandridae</taxon>
        <taxon>Pleurodelinae</taxon>
        <taxon>Pleurodeles</taxon>
    </lineage>
</organism>
<keyword evidence="2" id="KW-1185">Reference proteome</keyword>
<evidence type="ECO:0000313" key="1">
    <source>
        <dbReference type="EMBL" id="KAJ1129823.1"/>
    </source>
</evidence>
<gene>
    <name evidence="1" type="ORF">NDU88_008188</name>
</gene>
<sequence length="256" mass="25988">MCPVHDPGECKVTVCRVSVLPAGSGVDTPHCSPWRQDDIPSAGGDDCTVVELLVEGGSCPSPAISDSYTVVVLLLGGGSCPSLAMLNSCTVVELLVGEGTCPSPAPSDECTTMIGGGGSVTVLGPGSLPFLPAGADSLPFLPAGASSLLFLPAGPGSLLFMPAGADSLAFRVTVAGSLPFLPVGAVSLPFGLAGAGSFTVSTCGLDPFTPQVGAIPTAVDEKEMETYPVYRALVDLATLEERHIILTHRFDRGHNH</sequence>
<comment type="caution">
    <text evidence="1">The sequence shown here is derived from an EMBL/GenBank/DDBJ whole genome shotgun (WGS) entry which is preliminary data.</text>
</comment>
<name>A0AAV7PVI1_PLEWA</name>
<dbReference type="Proteomes" id="UP001066276">
    <property type="component" value="Chromosome 7"/>
</dbReference>
<accession>A0AAV7PVI1</accession>
<dbReference type="AlphaFoldDB" id="A0AAV7PVI1"/>
<protein>
    <submittedName>
        <fullName evidence="1">Uncharacterized protein</fullName>
    </submittedName>
</protein>
<dbReference type="EMBL" id="JANPWB010000011">
    <property type="protein sequence ID" value="KAJ1129823.1"/>
    <property type="molecule type" value="Genomic_DNA"/>
</dbReference>
<proteinExistence type="predicted"/>
<reference evidence="1" key="1">
    <citation type="journal article" date="2022" name="bioRxiv">
        <title>Sequencing and chromosome-scale assembly of the giantPleurodeles waltlgenome.</title>
        <authorList>
            <person name="Brown T."/>
            <person name="Elewa A."/>
            <person name="Iarovenko S."/>
            <person name="Subramanian E."/>
            <person name="Araus A.J."/>
            <person name="Petzold A."/>
            <person name="Susuki M."/>
            <person name="Suzuki K.-i.T."/>
            <person name="Hayashi T."/>
            <person name="Toyoda A."/>
            <person name="Oliveira C."/>
            <person name="Osipova E."/>
            <person name="Leigh N.D."/>
            <person name="Simon A."/>
            <person name="Yun M.H."/>
        </authorList>
    </citation>
    <scope>NUCLEOTIDE SEQUENCE</scope>
    <source>
        <strain evidence="1">20211129_DDA</strain>
        <tissue evidence="1">Liver</tissue>
    </source>
</reference>
<evidence type="ECO:0000313" key="2">
    <source>
        <dbReference type="Proteomes" id="UP001066276"/>
    </source>
</evidence>